<dbReference type="RefSeq" id="WP_343840143.1">
    <property type="nucleotide sequence ID" value="NZ_BAAAEI010000001.1"/>
</dbReference>
<dbReference type="InterPro" id="IPR008965">
    <property type="entry name" value="CBM2/CBM3_carb-bd_dom_sf"/>
</dbReference>
<accession>A0ABN0WJ51</accession>
<dbReference type="Gene3D" id="2.60.40.680">
    <property type="match status" value="1"/>
</dbReference>
<dbReference type="Proteomes" id="UP001501757">
    <property type="component" value="Unassembled WGS sequence"/>
</dbReference>
<organism evidence="2 3">
    <name type="scientific">Bowmanella denitrificans</name>
    <dbReference type="NCBI Taxonomy" id="366582"/>
    <lineage>
        <taxon>Bacteria</taxon>
        <taxon>Pseudomonadati</taxon>
        <taxon>Pseudomonadota</taxon>
        <taxon>Gammaproteobacteria</taxon>
        <taxon>Alteromonadales</taxon>
        <taxon>Alteromonadaceae</taxon>
        <taxon>Bowmanella</taxon>
    </lineage>
</organism>
<evidence type="ECO:0000256" key="1">
    <source>
        <dbReference type="SAM" id="SignalP"/>
    </source>
</evidence>
<reference evidence="2 3" key="1">
    <citation type="journal article" date="2019" name="Int. J. Syst. Evol. Microbiol.">
        <title>The Global Catalogue of Microorganisms (GCM) 10K type strain sequencing project: providing services to taxonomists for standard genome sequencing and annotation.</title>
        <authorList>
            <consortium name="The Broad Institute Genomics Platform"/>
            <consortium name="The Broad Institute Genome Sequencing Center for Infectious Disease"/>
            <person name="Wu L."/>
            <person name="Ma J."/>
        </authorList>
    </citation>
    <scope>NUCLEOTIDE SEQUENCE [LARGE SCALE GENOMIC DNA]</scope>
    <source>
        <strain evidence="2 3">JCM 13378</strain>
    </source>
</reference>
<keyword evidence="3" id="KW-1185">Reference proteome</keyword>
<evidence type="ECO:0000313" key="2">
    <source>
        <dbReference type="EMBL" id="GAA0339550.1"/>
    </source>
</evidence>
<gene>
    <name evidence="2" type="ORF">GCM10009092_00020</name>
</gene>
<sequence length="191" mass="20443">MKKLTALVSTTLLAFYLSLSAQAAPILAFSNDGSAVNQAVTQGDNVSLELWVSGLENVNLGGFDIELFFDPSVSLFQSALFSAEWLDFSDLTIAGNRLSLASVSSLFDLSTQPDSLLLATLQFSAGAVGTSLVNFGSILLSDELAQPFSTDWVAATIEVQANSTGIPEPQTWLLLLFAVGLLKLQRSRTYR</sequence>
<name>A0ABN0WJ51_9ALTE</name>
<keyword evidence="1" id="KW-0732">Signal</keyword>
<proteinExistence type="predicted"/>
<feature type="signal peptide" evidence="1">
    <location>
        <begin position="1"/>
        <end position="23"/>
    </location>
</feature>
<evidence type="ECO:0000313" key="3">
    <source>
        <dbReference type="Proteomes" id="UP001501757"/>
    </source>
</evidence>
<protein>
    <recommendedName>
        <fullName evidence="4">PEP-CTERM protein-sorting domain-containing protein</fullName>
    </recommendedName>
</protein>
<comment type="caution">
    <text evidence="2">The sequence shown here is derived from an EMBL/GenBank/DDBJ whole genome shotgun (WGS) entry which is preliminary data.</text>
</comment>
<dbReference type="SUPFAM" id="SSF49384">
    <property type="entry name" value="Carbohydrate-binding domain"/>
    <property type="match status" value="1"/>
</dbReference>
<feature type="chain" id="PRO_5046962498" description="PEP-CTERM protein-sorting domain-containing protein" evidence="1">
    <location>
        <begin position="24"/>
        <end position="191"/>
    </location>
</feature>
<dbReference type="EMBL" id="BAAAEI010000001">
    <property type="protein sequence ID" value="GAA0339550.1"/>
    <property type="molecule type" value="Genomic_DNA"/>
</dbReference>
<evidence type="ECO:0008006" key="4">
    <source>
        <dbReference type="Google" id="ProtNLM"/>
    </source>
</evidence>